<sequence length="65" mass="7181">MAKHPGSLWIDKNYNALPKNQWVAADKNGLVASNPDYDKLISELHNQNIKLSDVCLMYVPGGGVQ</sequence>
<dbReference type="STRING" id="1797994.A2227_01435"/>
<dbReference type="EMBL" id="MFGB01000003">
    <property type="protein sequence ID" value="OGF28124.1"/>
    <property type="molecule type" value="Genomic_DNA"/>
</dbReference>
<evidence type="ECO:0008006" key="3">
    <source>
        <dbReference type="Google" id="ProtNLM"/>
    </source>
</evidence>
<accession>A0A1F5SN57</accession>
<gene>
    <name evidence="1" type="ORF">A2227_01435</name>
</gene>
<dbReference type="AlphaFoldDB" id="A0A1F5SN57"/>
<comment type="caution">
    <text evidence="1">The sequence shown here is derived from an EMBL/GenBank/DDBJ whole genome shotgun (WGS) entry which is preliminary data.</text>
</comment>
<organism evidence="1 2">
    <name type="scientific">Candidatus Falkowbacteria bacterium RIFOXYA2_FULL_47_19</name>
    <dbReference type="NCBI Taxonomy" id="1797994"/>
    <lineage>
        <taxon>Bacteria</taxon>
        <taxon>Candidatus Falkowiibacteriota</taxon>
    </lineage>
</organism>
<dbReference type="Proteomes" id="UP000178367">
    <property type="component" value="Unassembled WGS sequence"/>
</dbReference>
<evidence type="ECO:0000313" key="1">
    <source>
        <dbReference type="EMBL" id="OGF28124.1"/>
    </source>
</evidence>
<name>A0A1F5SN57_9BACT</name>
<protein>
    <recommendedName>
        <fullName evidence="3">DUF5678 domain-containing protein</fullName>
    </recommendedName>
</protein>
<evidence type="ECO:0000313" key="2">
    <source>
        <dbReference type="Proteomes" id="UP000178367"/>
    </source>
</evidence>
<reference evidence="1 2" key="1">
    <citation type="journal article" date="2016" name="Nat. Commun.">
        <title>Thousands of microbial genomes shed light on interconnected biogeochemical processes in an aquifer system.</title>
        <authorList>
            <person name="Anantharaman K."/>
            <person name="Brown C.T."/>
            <person name="Hug L.A."/>
            <person name="Sharon I."/>
            <person name="Castelle C.J."/>
            <person name="Probst A.J."/>
            <person name="Thomas B.C."/>
            <person name="Singh A."/>
            <person name="Wilkins M.J."/>
            <person name="Karaoz U."/>
            <person name="Brodie E.L."/>
            <person name="Williams K.H."/>
            <person name="Hubbard S.S."/>
            <person name="Banfield J.F."/>
        </authorList>
    </citation>
    <scope>NUCLEOTIDE SEQUENCE [LARGE SCALE GENOMIC DNA]</scope>
</reference>
<proteinExistence type="predicted"/>